<dbReference type="Pfam" id="PF20163">
    <property type="entry name" value="DUF6536"/>
    <property type="match status" value="1"/>
</dbReference>
<feature type="transmembrane region" description="Helical" evidence="1">
    <location>
        <begin position="62"/>
        <end position="84"/>
    </location>
</feature>
<evidence type="ECO:0000256" key="1">
    <source>
        <dbReference type="SAM" id="Phobius"/>
    </source>
</evidence>
<dbReference type="EMBL" id="JAGPNK010000012">
    <property type="protein sequence ID" value="KAH7310596.1"/>
    <property type="molecule type" value="Genomic_DNA"/>
</dbReference>
<dbReference type="PANTHER" id="PTHR35395:SF1">
    <property type="entry name" value="DUF6536 DOMAIN-CONTAINING PROTEIN"/>
    <property type="match status" value="1"/>
</dbReference>
<evidence type="ECO:0000313" key="4">
    <source>
        <dbReference type="Proteomes" id="UP000813444"/>
    </source>
</evidence>
<feature type="domain" description="DUF6536" evidence="2">
    <location>
        <begin position="1"/>
        <end position="101"/>
    </location>
</feature>
<keyword evidence="1" id="KW-0472">Membrane</keyword>
<comment type="caution">
    <text evidence="3">The sequence shown here is derived from an EMBL/GenBank/DDBJ whole genome shotgun (WGS) entry which is preliminary data.</text>
</comment>
<keyword evidence="1" id="KW-0812">Transmembrane</keyword>
<protein>
    <recommendedName>
        <fullName evidence="2">DUF6536 domain-containing protein</fullName>
    </recommendedName>
</protein>
<dbReference type="PANTHER" id="PTHR35395">
    <property type="entry name" value="DUF6536 DOMAIN-CONTAINING PROTEIN"/>
    <property type="match status" value="1"/>
</dbReference>
<keyword evidence="1" id="KW-1133">Transmembrane helix</keyword>
<organism evidence="3 4">
    <name type="scientific">Stachybotrys elegans</name>
    <dbReference type="NCBI Taxonomy" id="80388"/>
    <lineage>
        <taxon>Eukaryota</taxon>
        <taxon>Fungi</taxon>
        <taxon>Dikarya</taxon>
        <taxon>Ascomycota</taxon>
        <taxon>Pezizomycotina</taxon>
        <taxon>Sordariomycetes</taxon>
        <taxon>Hypocreomycetidae</taxon>
        <taxon>Hypocreales</taxon>
        <taxon>Stachybotryaceae</taxon>
        <taxon>Stachybotrys</taxon>
    </lineage>
</organism>
<name>A0A8K0WP56_9HYPO</name>
<keyword evidence="4" id="KW-1185">Reference proteome</keyword>
<dbReference type="InterPro" id="IPR046623">
    <property type="entry name" value="DUF6536"/>
</dbReference>
<gene>
    <name evidence="3" type="ORF">B0I35DRAFT_412089</name>
</gene>
<evidence type="ECO:0000259" key="2">
    <source>
        <dbReference type="Pfam" id="PF20163"/>
    </source>
</evidence>
<accession>A0A8K0WP56</accession>
<proteinExistence type="predicted"/>
<reference evidence="3" key="1">
    <citation type="journal article" date="2021" name="Nat. Commun.">
        <title>Genetic determinants of endophytism in the Arabidopsis root mycobiome.</title>
        <authorList>
            <person name="Mesny F."/>
            <person name="Miyauchi S."/>
            <person name="Thiergart T."/>
            <person name="Pickel B."/>
            <person name="Atanasova L."/>
            <person name="Karlsson M."/>
            <person name="Huettel B."/>
            <person name="Barry K.W."/>
            <person name="Haridas S."/>
            <person name="Chen C."/>
            <person name="Bauer D."/>
            <person name="Andreopoulos W."/>
            <person name="Pangilinan J."/>
            <person name="LaButti K."/>
            <person name="Riley R."/>
            <person name="Lipzen A."/>
            <person name="Clum A."/>
            <person name="Drula E."/>
            <person name="Henrissat B."/>
            <person name="Kohler A."/>
            <person name="Grigoriev I.V."/>
            <person name="Martin F.M."/>
            <person name="Hacquard S."/>
        </authorList>
    </citation>
    <scope>NUCLEOTIDE SEQUENCE</scope>
    <source>
        <strain evidence="3">MPI-CAGE-CH-0235</strain>
    </source>
</reference>
<evidence type="ECO:0000313" key="3">
    <source>
        <dbReference type="EMBL" id="KAH7310596.1"/>
    </source>
</evidence>
<sequence length="311" mass="34649">MWCELAINIMSTLLLGASNNCAQLLSAPTRQDIDKAHSRGRWLDIGVGSVRNLRYIPVWRGFLWLILLLSSIPLHLAYNSVLFANIATNNYMVALVASNFLDGGEWTTPADTDLSFDWLKEMQKSAIRGTLSHLDNADCLRTYGNIQGLSDWQNLLLVAPASSDNRTFLDSWQPLTSNFHPLGTVGDAISNFLEQPDDTTTNLGPISMAVVRDRNWRRRFARGTQASSCSIDGRPRRWLRAASWGRWLVSLALFFAQVALEKPLVDNVLLANTPQVIYGVMTGVEPDELGRRRVGFSSDPVEPLVPGESYI</sequence>
<dbReference type="AlphaFoldDB" id="A0A8K0WP56"/>
<dbReference type="OrthoDB" id="5429634at2759"/>
<dbReference type="Proteomes" id="UP000813444">
    <property type="component" value="Unassembled WGS sequence"/>
</dbReference>